<organism evidence="2 3">
    <name type="scientific">Alternaria burnsii</name>
    <dbReference type="NCBI Taxonomy" id="1187904"/>
    <lineage>
        <taxon>Eukaryota</taxon>
        <taxon>Fungi</taxon>
        <taxon>Dikarya</taxon>
        <taxon>Ascomycota</taxon>
        <taxon>Pezizomycotina</taxon>
        <taxon>Dothideomycetes</taxon>
        <taxon>Pleosporomycetidae</taxon>
        <taxon>Pleosporales</taxon>
        <taxon>Pleosporineae</taxon>
        <taxon>Pleosporaceae</taxon>
        <taxon>Alternaria</taxon>
        <taxon>Alternaria sect. Alternaria</taxon>
    </lineage>
</organism>
<evidence type="ECO:0000313" key="2">
    <source>
        <dbReference type="EMBL" id="KAF7675929.1"/>
    </source>
</evidence>
<keyword evidence="1" id="KW-0472">Membrane</keyword>
<dbReference type="Pfam" id="PF11374">
    <property type="entry name" value="DUF3176"/>
    <property type="match status" value="1"/>
</dbReference>
<dbReference type="PANTHER" id="PTHR35394:SF5">
    <property type="entry name" value="DUF3176 DOMAIN-CONTAINING PROTEIN"/>
    <property type="match status" value="1"/>
</dbReference>
<gene>
    <name evidence="2" type="ORF">GT037_006648</name>
</gene>
<sequence>MSRPQKSPMHWPTFPDIPIYLDTGDERATAKTYGTTPTTPTTPDIVPPHRPTHLSPAHINAPPVSPVEPSPTTTIETSSHRSMIWPIPEPPPEIQQQKDICRPTLRFFPTQRPRVRLDTVPSLQIPQLDEKTPINNLHPGLGIINGPPKPPSIEVSAPVEDVEDQPNIAERIEKRLYQYSISGNVIKRWLLELLSWVFSAFCMASIIGVLIYFKDDPLSKWTLADRTGVTLNAYISVLSKMAGAALILPVSEALGQLKWSWFQQNSKRMWDFEIFDNASRGPWGSMLLLLRTKGKALAALGAMITLCMMALDPFFQQVVNFPDRWALEDTPSKIPRTIRYDPHVGAEYLDGYEQSQDDPDLFHVVEKFSYSNGTQPVPFGNGTRPDIPLSCPTSRCTWPLYETLGVCSQCADVSEHLTYACLNTTIDWTANTQGLFDLKEPYPNGTMCGYFLNATSEAPVMMSGYLFDSNGSVKGEALATRAFPLTAITTKEPLYGNGSILFKNHRNTIADVLLVSASEGLPDTVYQNIRPVAQECILAWCVQTIKSSYDYGKYKEEVVKTYLNDSAGDFPWQAFSYVDDLGNDATDMYYLQDININNGTTPDGASISGYGTSNTTAISIIQGLIDIFPSYTTVMNKSAVPVMRYKTWQAGPPWNRQLEYNPWLAPNVTKHMDRLATAMTNVIRSAPSNEMITGQSFSRETYISVRWEWLTLPIGLLMMSFIFLAATIFKSAIEKEQLGVLKNSAILTLLYGVSDDMRTKLTRSSSTGTPRAKAKELKVKLNPNMGWRVSGNLFSPVAPRPPQPPPGWI</sequence>
<proteinExistence type="predicted"/>
<dbReference type="PANTHER" id="PTHR35394">
    <property type="entry name" value="DUF3176 DOMAIN-CONTAINING PROTEIN"/>
    <property type="match status" value="1"/>
</dbReference>
<feature type="transmembrane region" description="Helical" evidence="1">
    <location>
        <begin position="709"/>
        <end position="729"/>
    </location>
</feature>
<dbReference type="GeneID" id="62204873"/>
<feature type="transmembrane region" description="Helical" evidence="1">
    <location>
        <begin position="296"/>
        <end position="315"/>
    </location>
</feature>
<evidence type="ECO:0008006" key="4">
    <source>
        <dbReference type="Google" id="ProtNLM"/>
    </source>
</evidence>
<name>A0A8H7EHG2_9PLEO</name>
<feature type="transmembrane region" description="Helical" evidence="1">
    <location>
        <begin position="233"/>
        <end position="254"/>
    </location>
</feature>
<dbReference type="InterPro" id="IPR021514">
    <property type="entry name" value="DUF3176"/>
</dbReference>
<keyword evidence="1" id="KW-0812">Transmembrane</keyword>
<reference evidence="2" key="2">
    <citation type="submission" date="2020-08" db="EMBL/GenBank/DDBJ databases">
        <title>Draft Genome Sequence of Cumin Blight Pathogen Alternaria burnsii.</title>
        <authorList>
            <person name="Feng Z."/>
        </authorList>
    </citation>
    <scope>NUCLEOTIDE SEQUENCE</scope>
    <source>
        <strain evidence="2">CBS107.38</strain>
    </source>
</reference>
<dbReference type="Proteomes" id="UP000596902">
    <property type="component" value="Unassembled WGS sequence"/>
</dbReference>
<feature type="transmembrane region" description="Helical" evidence="1">
    <location>
        <begin position="189"/>
        <end position="213"/>
    </location>
</feature>
<evidence type="ECO:0000313" key="3">
    <source>
        <dbReference type="Proteomes" id="UP000596902"/>
    </source>
</evidence>
<keyword evidence="3" id="KW-1185">Reference proteome</keyword>
<dbReference type="EMBL" id="JAAABM010000008">
    <property type="protein sequence ID" value="KAF7675929.1"/>
    <property type="molecule type" value="Genomic_DNA"/>
</dbReference>
<evidence type="ECO:0000256" key="1">
    <source>
        <dbReference type="SAM" id="Phobius"/>
    </source>
</evidence>
<dbReference type="AlphaFoldDB" id="A0A8H7EHG2"/>
<accession>A0A8H7EHG2</accession>
<comment type="caution">
    <text evidence="2">The sequence shown here is derived from an EMBL/GenBank/DDBJ whole genome shotgun (WGS) entry which is preliminary data.</text>
</comment>
<protein>
    <recommendedName>
        <fullName evidence="4">DUF3176 domain containing protein</fullName>
    </recommendedName>
</protein>
<reference evidence="2" key="1">
    <citation type="submission" date="2020-01" db="EMBL/GenBank/DDBJ databases">
        <authorList>
            <person name="Feng Z.H.Z."/>
        </authorList>
    </citation>
    <scope>NUCLEOTIDE SEQUENCE</scope>
    <source>
        <strain evidence="2">CBS107.38</strain>
    </source>
</reference>
<dbReference type="RefSeq" id="XP_038786192.1">
    <property type="nucleotide sequence ID" value="XM_038931695.1"/>
</dbReference>
<keyword evidence="1" id="KW-1133">Transmembrane helix</keyword>